<organism evidence="1">
    <name type="scientific">marine sediment metagenome</name>
    <dbReference type="NCBI Taxonomy" id="412755"/>
    <lineage>
        <taxon>unclassified sequences</taxon>
        <taxon>metagenomes</taxon>
        <taxon>ecological metagenomes</taxon>
    </lineage>
</organism>
<feature type="non-terminal residue" evidence="1">
    <location>
        <position position="38"/>
    </location>
</feature>
<feature type="non-terminal residue" evidence="1">
    <location>
        <position position="1"/>
    </location>
</feature>
<accession>X1DMR3</accession>
<name>X1DMR3_9ZZZZ</name>
<dbReference type="EMBL" id="BART01042223">
    <property type="protein sequence ID" value="GAH21447.1"/>
    <property type="molecule type" value="Genomic_DNA"/>
</dbReference>
<comment type="caution">
    <text evidence="1">The sequence shown here is derived from an EMBL/GenBank/DDBJ whole genome shotgun (WGS) entry which is preliminary data.</text>
</comment>
<sequence length="38" mass="4178">TRNRGLEANPENTKKVMLELRELHGPGAIATRCLDGLC</sequence>
<reference evidence="1" key="1">
    <citation type="journal article" date="2014" name="Front. Microbiol.">
        <title>High frequency of phylogenetically diverse reductive dehalogenase-homologous genes in deep subseafloor sedimentary metagenomes.</title>
        <authorList>
            <person name="Kawai M."/>
            <person name="Futagami T."/>
            <person name="Toyoda A."/>
            <person name="Takaki Y."/>
            <person name="Nishi S."/>
            <person name="Hori S."/>
            <person name="Arai W."/>
            <person name="Tsubouchi T."/>
            <person name="Morono Y."/>
            <person name="Uchiyama I."/>
            <person name="Ito T."/>
            <person name="Fujiyama A."/>
            <person name="Inagaki F."/>
            <person name="Takami H."/>
        </authorList>
    </citation>
    <scope>NUCLEOTIDE SEQUENCE</scope>
    <source>
        <strain evidence="1">Expedition CK06-06</strain>
    </source>
</reference>
<proteinExistence type="predicted"/>
<gene>
    <name evidence="1" type="ORF">S01H4_67281</name>
</gene>
<protein>
    <submittedName>
        <fullName evidence="1">Uncharacterized protein</fullName>
    </submittedName>
</protein>
<evidence type="ECO:0000313" key="1">
    <source>
        <dbReference type="EMBL" id="GAH21447.1"/>
    </source>
</evidence>
<dbReference type="AlphaFoldDB" id="X1DMR3"/>